<evidence type="ECO:0008006" key="3">
    <source>
        <dbReference type="Google" id="ProtNLM"/>
    </source>
</evidence>
<keyword evidence="2" id="KW-1185">Reference proteome</keyword>
<evidence type="ECO:0000313" key="1">
    <source>
        <dbReference type="EMBL" id="QCY46478.1"/>
    </source>
</evidence>
<accession>A0A5B7WR34</accession>
<dbReference type="EMBL" id="CP034412">
    <property type="protein sequence ID" value="QCY46478.1"/>
    <property type="molecule type" value="Genomic_DNA"/>
</dbReference>
<dbReference type="SMART" id="SM00028">
    <property type="entry name" value="TPR"/>
    <property type="match status" value="5"/>
</dbReference>
<dbReference type="InterPro" id="IPR019734">
    <property type="entry name" value="TPR_rpt"/>
</dbReference>
<dbReference type="Gene3D" id="1.25.40.10">
    <property type="entry name" value="Tetratricopeptide repeat domain"/>
    <property type="match status" value="2"/>
</dbReference>
<dbReference type="RefSeq" id="WP_138925806.1">
    <property type="nucleotide sequence ID" value="NZ_CP034412.1"/>
</dbReference>
<protein>
    <recommendedName>
        <fullName evidence="3">Tetratricopeptide repeat protein</fullName>
    </recommendedName>
</protein>
<dbReference type="AlphaFoldDB" id="A0A5B7WR34"/>
<sequence length="941" mass="101556">MSEERIEELLTLCVSLPYGEQRSELLEEALAMAEQSGQEDLEYRVRLLLADACAMAGDSTGLLGNFRWCLDRFASSPQRFPADPGDGADLLWQYKWMPALLSSDPQIPAAELGQLLVEMAGHYRQAGAGLSAVHTAGFEMALANGWLEQAAGELAALEETTPDAYSHCEACLRSSIISYHLATGSQVLALAELDELLAGGESCGQEPEHAIGACLLALLRAGRGAQTKALHIRSYQAARREPQNLGLAASHIIYLAATGNLTRAVQLVERHLPLLARDPMAQREHLLFLCALGLTCQKLGEQQLGGLPISGSNLAELDEFLGRHATVLPADVLAPLAWAAARELAGRFDERNANTVMSEQVDKITALAAAGWDLDWESDSSLSPTPVSAPSNAAGWLSRAREYTAAGDTVRAAADAQRGLGQHPPADVAAGLHQLLMVLELGSGNEVSAREHLGAYCRALGAAGHRALAQLLEGEGLELHVDGSTEQLHALARLHAAGSPDRLVRVYTGTWLAHALMRHDDFEQAATLAGTTHRAALELIARMPADDVRDALLHNLYSIRIILASAEAEPQELEPLIRAWRKYNPTANSLAQVRNFMGQLASGDGQAQLALEYTDAALEVFLGYTDRQRAISAADFSAELLLELGEPEAARERLRLGLGQATRAEDPQRFAFLFRLAQLHVQAEEPYEAIDYLQQALENGHQVLGERELGEVHDLLAQGYAMSEQLPEAAGHWRQALAIFAATGEGLRELQAGEQLANAHLMFGEHEQAEQLSTRLVALAQSLSEEHGIAVLLNVLMLQAAVQEAAGTGAAEQSYRQAAELATEHRQEALLAQILVRHAQYAGGEQDFAQAVSLMLQAANHFEDLGQESSAAQAIGAAASYLALDERHQEAVMLFEQSLEREIGEPGAEQTLRHRLADSLDALGQNARAATERRLAEQLGQ</sequence>
<organism evidence="1 2">
    <name type="scientific">Glutamicibacter creatinolyticus</name>
    <dbReference type="NCBI Taxonomy" id="162496"/>
    <lineage>
        <taxon>Bacteria</taxon>
        <taxon>Bacillati</taxon>
        <taxon>Actinomycetota</taxon>
        <taxon>Actinomycetes</taxon>
        <taxon>Micrococcales</taxon>
        <taxon>Micrococcaceae</taxon>
        <taxon>Glutamicibacter</taxon>
    </lineage>
</organism>
<reference evidence="1 2" key="1">
    <citation type="submission" date="2018-12" db="EMBL/GenBank/DDBJ databases">
        <title>Complete Genome Sequence of Glutamicibacter creatinolyticus strain LGCM259,isolated from an abscess of a 12-year-old mare in Italy.</title>
        <authorList>
            <person name="Santos R.G."/>
            <person name="Silva A.L."/>
            <person name="Seyffert N."/>
            <person name="Castro T.L.P."/>
            <person name="Attili A.R."/>
            <person name="Rifici C."/>
            <person name="Mazzullo G."/>
            <person name="Brenig B."/>
            <person name="Venanzi F."/>
            <person name="Azevedo V."/>
        </authorList>
    </citation>
    <scope>NUCLEOTIDE SEQUENCE [LARGE SCALE GENOMIC DNA]</scope>
    <source>
        <strain evidence="1 2">LGCM 259</strain>
    </source>
</reference>
<proteinExistence type="predicted"/>
<dbReference type="Proteomes" id="UP000307000">
    <property type="component" value="Chromosome"/>
</dbReference>
<dbReference type="SUPFAM" id="SSF48452">
    <property type="entry name" value="TPR-like"/>
    <property type="match status" value="2"/>
</dbReference>
<name>A0A5B7WR34_9MICC</name>
<dbReference type="KEGG" id="gcr:GcLGCM259_0718"/>
<dbReference type="InterPro" id="IPR011990">
    <property type="entry name" value="TPR-like_helical_dom_sf"/>
</dbReference>
<gene>
    <name evidence="1" type="ORF">GcLGCM259_0718</name>
</gene>
<evidence type="ECO:0000313" key="2">
    <source>
        <dbReference type="Proteomes" id="UP000307000"/>
    </source>
</evidence>